<dbReference type="EMBL" id="JBHTGP010000039">
    <property type="protein sequence ID" value="MFD0692336.1"/>
    <property type="molecule type" value="Genomic_DNA"/>
</dbReference>
<protein>
    <submittedName>
        <fullName evidence="1">Type I-U CRISPR-associated protein Csx17</fullName>
    </submittedName>
</protein>
<comment type="caution">
    <text evidence="1">The sequence shown here is derived from an EMBL/GenBank/DDBJ whole genome shotgun (WGS) entry which is preliminary data.</text>
</comment>
<proteinExistence type="predicted"/>
<evidence type="ECO:0000313" key="1">
    <source>
        <dbReference type="EMBL" id="MFD0692336.1"/>
    </source>
</evidence>
<dbReference type="InterPro" id="IPR026483">
    <property type="entry name" value="Cas_Csx17"/>
</dbReference>
<reference evidence="2" key="1">
    <citation type="journal article" date="2019" name="Int. J. Syst. Evol. Microbiol.">
        <title>The Global Catalogue of Microorganisms (GCM) 10K type strain sequencing project: providing services to taxonomists for standard genome sequencing and annotation.</title>
        <authorList>
            <consortium name="The Broad Institute Genomics Platform"/>
            <consortium name="The Broad Institute Genome Sequencing Center for Infectious Disease"/>
            <person name="Wu L."/>
            <person name="Ma J."/>
        </authorList>
    </citation>
    <scope>NUCLEOTIDE SEQUENCE [LARGE SCALE GENOMIC DNA]</scope>
    <source>
        <strain evidence="2">JCM 9371</strain>
    </source>
</reference>
<dbReference type="RefSeq" id="WP_131760075.1">
    <property type="nucleotide sequence ID" value="NZ_CAACUY010000101.1"/>
</dbReference>
<name>A0ABW2Y7J9_9ACTN</name>
<dbReference type="Proteomes" id="UP001597063">
    <property type="component" value="Unassembled WGS sequence"/>
</dbReference>
<organism evidence="1 2">
    <name type="scientific">Actinomadura fibrosa</name>
    <dbReference type="NCBI Taxonomy" id="111802"/>
    <lineage>
        <taxon>Bacteria</taxon>
        <taxon>Bacillati</taxon>
        <taxon>Actinomycetota</taxon>
        <taxon>Actinomycetes</taxon>
        <taxon>Streptosporangiales</taxon>
        <taxon>Thermomonosporaceae</taxon>
        <taxon>Actinomadura</taxon>
    </lineage>
</organism>
<dbReference type="NCBIfam" id="TIGR04113">
    <property type="entry name" value="cas_csx17"/>
    <property type="match status" value="1"/>
</dbReference>
<evidence type="ECO:0000313" key="2">
    <source>
        <dbReference type="Proteomes" id="UP001597063"/>
    </source>
</evidence>
<keyword evidence="2" id="KW-1185">Reference proteome</keyword>
<gene>
    <name evidence="1" type="primary">csx17</name>
    <name evidence="1" type="ORF">ACFQZM_48165</name>
</gene>
<accession>A0ABW2Y7J9</accession>
<sequence>MSTSPTTAHRLAGLRADTLGGYLSALGLLRVLSEQADPGAHLHWDGDVGCLSTSLSVDELVEWLVDRYRPSPIVSPWNAGSGFAGNGKSITAEKALHVFRAAPGDRFAALRAAIQAADQVVAEARERGWQGGALWAEQHKADVVRLCRARLPDEALPWLDVAVTLTSSDLRFSPLAGTGGNFGRQDLSATFLQRLALVAGPQADRAASVAWAHAVLLGREDVPYVRDTVGQYDPGRAGGILSSPREKSDDSGFANPWSLVLTLEGTLLFASAVTRRNRAAAEDGALPFLTRSSAVGYDTAATGEDVKGEQWVPLWPRPAGRAEVEHLLGEGRAQWNGRQARAGMDFALAVASLGVDRGLSAFRRFVITTRLGQNPLAVPVGRLAVEPHGEVDVLREPYAWLLRLKRLRLPGGVASAVRRTEQQIYQVAAGGGAAALRRFVVEFGRLHAAVSHSGAVRADIRPYAPGAGRVAEDWPALLPEDPELWIAAAIASLRDSPADQAGGDRSPRGLLTCVQRRRAPTGRWETVWSDRTPTRLELTGVTLAAALGQMHRLRALPPDTGPGQSSGRATGFIAYRRGVALPEPLVQAFVLGDVDDHAIADYLNGLLVLGCRPDTAATWPAVPWRPPHPLLSALLPFLAPGPIRLPGANGPDHTPGNTVDLAPRPYWAAQLLAGNLQAVAEDARRRLTIASCRPLLTGQDLTRMPIDGTRLAGALLLHLTPRARTNALAAVTAAAPTHDEQDEEVRS</sequence>